<evidence type="ECO:0000256" key="1">
    <source>
        <dbReference type="SAM" id="MobiDB-lite"/>
    </source>
</evidence>
<sequence>MAWLQPRQAVQAAGMRTRRLRRMSRGWNSPARPPFNPVPSHTGHGLIPSKRRTVTGKYRYSIGWLREFSAAHSSAAAKERGWREMAVIDAAYAEGRIDRAAWHEAVLELIEPVYLATDDPRAQSGYNGTRRNGKRLAICWCGRCRPGVTGRLVSWTSAASTGT</sequence>
<name>A0ABW6T8U0_9NOCA</name>
<organism evidence="2 3">
    <name type="scientific">Nocardia elegans</name>
    <dbReference type="NCBI Taxonomy" id="300029"/>
    <lineage>
        <taxon>Bacteria</taxon>
        <taxon>Bacillati</taxon>
        <taxon>Actinomycetota</taxon>
        <taxon>Actinomycetes</taxon>
        <taxon>Mycobacteriales</taxon>
        <taxon>Nocardiaceae</taxon>
        <taxon>Nocardia</taxon>
    </lineage>
</organism>
<reference evidence="2 3" key="1">
    <citation type="submission" date="2024-10" db="EMBL/GenBank/DDBJ databases">
        <title>The Natural Products Discovery Center: Release of the First 8490 Sequenced Strains for Exploring Actinobacteria Biosynthetic Diversity.</title>
        <authorList>
            <person name="Kalkreuter E."/>
            <person name="Kautsar S.A."/>
            <person name="Yang D."/>
            <person name="Bader C.D."/>
            <person name="Teijaro C.N."/>
            <person name="Fluegel L."/>
            <person name="Davis C.M."/>
            <person name="Simpson J.R."/>
            <person name="Lauterbach L."/>
            <person name="Steele A.D."/>
            <person name="Gui C."/>
            <person name="Meng S."/>
            <person name="Li G."/>
            <person name="Viehrig K."/>
            <person name="Ye F."/>
            <person name="Su P."/>
            <person name="Kiefer A.F."/>
            <person name="Nichols A."/>
            <person name="Cepeda A.J."/>
            <person name="Yan W."/>
            <person name="Fan B."/>
            <person name="Jiang Y."/>
            <person name="Adhikari A."/>
            <person name="Zheng C.-J."/>
            <person name="Schuster L."/>
            <person name="Cowan T.M."/>
            <person name="Smanski M.J."/>
            <person name="Chevrette M.G."/>
            <person name="De Carvalho L.P.S."/>
            <person name="Shen B."/>
        </authorList>
    </citation>
    <scope>NUCLEOTIDE SEQUENCE [LARGE SCALE GENOMIC DNA]</scope>
    <source>
        <strain evidence="2 3">NPDC001867</strain>
    </source>
</reference>
<proteinExistence type="predicted"/>
<dbReference type="EMBL" id="JBIATK010000002">
    <property type="protein sequence ID" value="MFF4022581.1"/>
    <property type="molecule type" value="Genomic_DNA"/>
</dbReference>
<evidence type="ECO:0000313" key="2">
    <source>
        <dbReference type="EMBL" id="MFF4022581.1"/>
    </source>
</evidence>
<accession>A0ABW6T8U0</accession>
<dbReference type="Proteomes" id="UP001602089">
    <property type="component" value="Unassembled WGS sequence"/>
</dbReference>
<evidence type="ECO:0000313" key="3">
    <source>
        <dbReference type="Proteomes" id="UP001602089"/>
    </source>
</evidence>
<comment type="caution">
    <text evidence="2">The sequence shown here is derived from an EMBL/GenBank/DDBJ whole genome shotgun (WGS) entry which is preliminary data.</text>
</comment>
<dbReference type="RefSeq" id="WP_167356741.1">
    <property type="nucleotide sequence ID" value="NZ_JADLPS010000006.1"/>
</dbReference>
<keyword evidence="3" id="KW-1185">Reference proteome</keyword>
<evidence type="ECO:0008006" key="4">
    <source>
        <dbReference type="Google" id="ProtNLM"/>
    </source>
</evidence>
<feature type="region of interest" description="Disordered" evidence="1">
    <location>
        <begin position="25"/>
        <end position="48"/>
    </location>
</feature>
<gene>
    <name evidence="2" type="ORF">ACFYY5_07030</name>
</gene>
<protein>
    <recommendedName>
        <fullName evidence="4">Recombinase domain-containing protein</fullName>
    </recommendedName>
</protein>